<accession>A0ABP6S514</accession>
<sequence length="76" mass="8125">MKLWDKAISNLAKGSFSSPYSGGTIFTYQYKAGSAKRTMCVVSDANDYVYGGKNYGVKGTAYWVAGHVGPAGCKKD</sequence>
<name>A0ABP6S514_9ACTN</name>
<evidence type="ECO:0000313" key="1">
    <source>
        <dbReference type="EMBL" id="GAA3368383.1"/>
    </source>
</evidence>
<proteinExistence type="predicted"/>
<reference evidence="2" key="1">
    <citation type="journal article" date="2019" name="Int. J. Syst. Evol. Microbiol.">
        <title>The Global Catalogue of Microorganisms (GCM) 10K type strain sequencing project: providing services to taxonomists for standard genome sequencing and annotation.</title>
        <authorList>
            <consortium name="The Broad Institute Genomics Platform"/>
            <consortium name="The Broad Institute Genome Sequencing Center for Infectious Disease"/>
            <person name="Wu L."/>
            <person name="Ma J."/>
        </authorList>
    </citation>
    <scope>NUCLEOTIDE SEQUENCE [LARGE SCALE GENOMIC DNA]</scope>
    <source>
        <strain evidence="2">JCM 9651</strain>
    </source>
</reference>
<evidence type="ECO:0000313" key="2">
    <source>
        <dbReference type="Proteomes" id="UP001499990"/>
    </source>
</evidence>
<comment type="caution">
    <text evidence="1">The sequence shown here is derived from an EMBL/GenBank/DDBJ whole genome shotgun (WGS) entry which is preliminary data.</text>
</comment>
<keyword evidence="2" id="KW-1185">Reference proteome</keyword>
<dbReference type="Proteomes" id="UP001499990">
    <property type="component" value="Unassembled WGS sequence"/>
</dbReference>
<dbReference type="RefSeq" id="WP_345034437.1">
    <property type="nucleotide sequence ID" value="NZ_BAAAYL010000001.1"/>
</dbReference>
<dbReference type="EMBL" id="BAAAYL010000001">
    <property type="protein sequence ID" value="GAA3368383.1"/>
    <property type="molecule type" value="Genomic_DNA"/>
</dbReference>
<organism evidence="1 2">
    <name type="scientific">Streptomyces sannanensis</name>
    <dbReference type="NCBI Taxonomy" id="285536"/>
    <lineage>
        <taxon>Bacteria</taxon>
        <taxon>Bacillati</taxon>
        <taxon>Actinomycetota</taxon>
        <taxon>Actinomycetes</taxon>
        <taxon>Kitasatosporales</taxon>
        <taxon>Streptomycetaceae</taxon>
        <taxon>Streptomyces</taxon>
    </lineage>
</organism>
<protein>
    <submittedName>
        <fullName evidence="1">Uncharacterized protein</fullName>
    </submittedName>
</protein>
<gene>
    <name evidence="1" type="ORF">GCM10020367_06500</name>
</gene>